<feature type="compositionally biased region" description="Low complexity" evidence="1">
    <location>
        <begin position="164"/>
        <end position="175"/>
    </location>
</feature>
<reference evidence="2" key="1">
    <citation type="journal article" date="2022" name="bioRxiv">
        <title>Sequencing and chromosome-scale assembly of the giantPleurodeles waltlgenome.</title>
        <authorList>
            <person name="Brown T."/>
            <person name="Elewa A."/>
            <person name="Iarovenko S."/>
            <person name="Subramanian E."/>
            <person name="Araus A.J."/>
            <person name="Petzold A."/>
            <person name="Susuki M."/>
            <person name="Suzuki K.-i.T."/>
            <person name="Hayashi T."/>
            <person name="Toyoda A."/>
            <person name="Oliveira C."/>
            <person name="Osipova E."/>
            <person name="Leigh N.D."/>
            <person name="Simon A."/>
            <person name="Yun M.H."/>
        </authorList>
    </citation>
    <scope>NUCLEOTIDE SEQUENCE</scope>
    <source>
        <strain evidence="2">20211129_DDA</strain>
        <tissue evidence="2">Liver</tissue>
    </source>
</reference>
<accession>A0AAV7RWQ3</accession>
<organism evidence="2 3">
    <name type="scientific">Pleurodeles waltl</name>
    <name type="common">Iberian ribbed newt</name>
    <dbReference type="NCBI Taxonomy" id="8319"/>
    <lineage>
        <taxon>Eukaryota</taxon>
        <taxon>Metazoa</taxon>
        <taxon>Chordata</taxon>
        <taxon>Craniata</taxon>
        <taxon>Vertebrata</taxon>
        <taxon>Euteleostomi</taxon>
        <taxon>Amphibia</taxon>
        <taxon>Batrachia</taxon>
        <taxon>Caudata</taxon>
        <taxon>Salamandroidea</taxon>
        <taxon>Salamandridae</taxon>
        <taxon>Pleurodelinae</taxon>
        <taxon>Pleurodeles</taxon>
    </lineage>
</organism>
<gene>
    <name evidence="2" type="ORF">NDU88_008002</name>
</gene>
<evidence type="ECO:0000313" key="2">
    <source>
        <dbReference type="EMBL" id="KAJ1155268.1"/>
    </source>
</evidence>
<dbReference type="AlphaFoldDB" id="A0AAV7RWQ3"/>
<protein>
    <submittedName>
        <fullName evidence="2">Uncharacterized protein</fullName>
    </submittedName>
</protein>
<dbReference type="Proteomes" id="UP001066276">
    <property type="component" value="Chromosome 5"/>
</dbReference>
<feature type="region of interest" description="Disordered" evidence="1">
    <location>
        <begin position="136"/>
        <end position="190"/>
    </location>
</feature>
<proteinExistence type="predicted"/>
<keyword evidence="3" id="KW-1185">Reference proteome</keyword>
<dbReference type="EMBL" id="JANPWB010000009">
    <property type="protein sequence ID" value="KAJ1155268.1"/>
    <property type="molecule type" value="Genomic_DNA"/>
</dbReference>
<feature type="region of interest" description="Disordered" evidence="1">
    <location>
        <begin position="87"/>
        <end position="116"/>
    </location>
</feature>
<comment type="caution">
    <text evidence="2">The sequence shown here is derived from an EMBL/GenBank/DDBJ whole genome shotgun (WGS) entry which is preliminary data.</text>
</comment>
<evidence type="ECO:0000313" key="3">
    <source>
        <dbReference type="Proteomes" id="UP001066276"/>
    </source>
</evidence>
<name>A0AAV7RWQ3_PLEWA</name>
<evidence type="ECO:0000256" key="1">
    <source>
        <dbReference type="SAM" id="MobiDB-lite"/>
    </source>
</evidence>
<sequence>MEIDSSPIAINQNEEEEMINESLNDFIQVSVDQAVSVPMTTLTENLAKSVLNLVSKTILAQSTGDSRKHPLPKNSAEMALLIGASSSQKAEDVAPHRPPLREGISTTKSSAKCSMKTKHISSPIVISKILDTDNEMGDAASEADKSDMDNDDPFNAPPPKKSKLSSSNSASMSDSQGVPMFDPSEIHHPQSTEWFPAEHVGEYVASRLRTPLDKQTRTKLRSECPRPLLHSNMSSTPSIDPSLITFFTKFGKGPRKGVDKAWSTCQEKLLDVVGPLKRIFDLAESARLEQAAVNPKELSLWCTMGCLPLRQR</sequence>